<dbReference type="Proteomes" id="UP000326924">
    <property type="component" value="Unassembled WGS sequence"/>
</dbReference>
<keyword evidence="1" id="KW-0812">Transmembrane</keyword>
<accession>A0A5J5EV40</accession>
<keyword evidence="1" id="KW-0472">Membrane</keyword>
<proteinExistence type="predicted"/>
<gene>
    <name evidence="2" type="ORF">FN846DRAFT_63065</name>
</gene>
<organism evidence="2 3">
    <name type="scientific">Sphaerosporella brunnea</name>
    <dbReference type="NCBI Taxonomy" id="1250544"/>
    <lineage>
        <taxon>Eukaryota</taxon>
        <taxon>Fungi</taxon>
        <taxon>Dikarya</taxon>
        <taxon>Ascomycota</taxon>
        <taxon>Pezizomycotina</taxon>
        <taxon>Pezizomycetes</taxon>
        <taxon>Pezizales</taxon>
        <taxon>Pyronemataceae</taxon>
        <taxon>Sphaerosporella</taxon>
    </lineage>
</organism>
<keyword evidence="1" id="KW-1133">Transmembrane helix</keyword>
<feature type="transmembrane region" description="Helical" evidence="1">
    <location>
        <begin position="12"/>
        <end position="28"/>
    </location>
</feature>
<sequence length="176" mass="19858">MSSFQLRMQETGYNFLVPSIPFYSYAPALESHCFILAATPPQMCKFFFFFFFLVTFRPAQANNRSPVFCVKKKKKKKLILWIHSWSIIQPESTGSSTSLDCDLRMPESNCPWAPRSTVGCVPASQLHGCSQVRCEGSIIIARRKKKKKRSCSSFPMAPIQKLPTGRKCSAACLLCV</sequence>
<keyword evidence="3" id="KW-1185">Reference proteome</keyword>
<protein>
    <submittedName>
        <fullName evidence="2">Uncharacterized protein</fullName>
    </submittedName>
</protein>
<dbReference type="AlphaFoldDB" id="A0A5J5EV40"/>
<evidence type="ECO:0000256" key="1">
    <source>
        <dbReference type="SAM" id="Phobius"/>
    </source>
</evidence>
<name>A0A5J5EV40_9PEZI</name>
<comment type="caution">
    <text evidence="2">The sequence shown here is derived from an EMBL/GenBank/DDBJ whole genome shotgun (WGS) entry which is preliminary data.</text>
</comment>
<evidence type="ECO:0000313" key="2">
    <source>
        <dbReference type="EMBL" id="KAA8903144.1"/>
    </source>
</evidence>
<dbReference type="InParanoid" id="A0A5J5EV40"/>
<evidence type="ECO:0000313" key="3">
    <source>
        <dbReference type="Proteomes" id="UP000326924"/>
    </source>
</evidence>
<dbReference type="EMBL" id="VXIS01000121">
    <property type="protein sequence ID" value="KAA8903144.1"/>
    <property type="molecule type" value="Genomic_DNA"/>
</dbReference>
<feature type="transmembrane region" description="Helical" evidence="1">
    <location>
        <begin position="34"/>
        <end position="56"/>
    </location>
</feature>
<reference evidence="2 3" key="1">
    <citation type="submission" date="2019-09" db="EMBL/GenBank/DDBJ databases">
        <title>Draft genome of the ectomycorrhizal ascomycete Sphaerosporella brunnea.</title>
        <authorList>
            <consortium name="DOE Joint Genome Institute"/>
            <person name="Benucci G.M."/>
            <person name="Marozzi G."/>
            <person name="Antonielli L."/>
            <person name="Sanchez S."/>
            <person name="Marco P."/>
            <person name="Wang X."/>
            <person name="Falini L.B."/>
            <person name="Barry K."/>
            <person name="Haridas S."/>
            <person name="Lipzen A."/>
            <person name="Labutti K."/>
            <person name="Grigoriev I.V."/>
            <person name="Murat C."/>
            <person name="Martin F."/>
            <person name="Albertini E."/>
            <person name="Donnini D."/>
            <person name="Bonito G."/>
        </authorList>
    </citation>
    <scope>NUCLEOTIDE SEQUENCE [LARGE SCALE GENOMIC DNA]</scope>
    <source>
        <strain evidence="2 3">Sb_GMNB300</strain>
    </source>
</reference>